<dbReference type="Proteomes" id="UP001158986">
    <property type="component" value="Unassembled WGS sequence"/>
</dbReference>
<proteinExistence type="predicted"/>
<comment type="caution">
    <text evidence="1">The sequence shown here is derived from an EMBL/GenBank/DDBJ whole genome shotgun (WGS) entry which is preliminary data.</text>
</comment>
<keyword evidence="2" id="KW-1185">Reference proteome</keyword>
<reference evidence="1 2" key="1">
    <citation type="submission" date="2021-11" db="EMBL/GenBank/DDBJ databases">
        <authorList>
            <person name="Islam A."/>
            <person name="Islam S."/>
            <person name="Flora M.S."/>
            <person name="Rahman M."/>
            <person name="Ziaur R.M."/>
            <person name="Epstein J.H."/>
            <person name="Hassan M."/>
            <person name="Klassen M."/>
            <person name="Woodard K."/>
            <person name="Webb A."/>
            <person name="Webby R.J."/>
            <person name="El Zowalaty M.E."/>
        </authorList>
    </citation>
    <scope>NUCLEOTIDE SEQUENCE [LARGE SCALE GENOMIC DNA]</scope>
    <source>
        <strain evidence="1">Pbs1</strain>
    </source>
</reference>
<sequence length="82" mass="9358">MCDAIESGLFPSALGANIGAKTMKIDMLRDSQERNQHLVNHEQLYHYLILENRTPARHQEGLCFATPTAVQRKLTIRKFDCT</sequence>
<accession>A0ABN8D834</accession>
<name>A0ABN8D834_9STRA</name>
<organism evidence="1 2">
    <name type="scientific">Peronospora belbahrii</name>
    <dbReference type="NCBI Taxonomy" id="622444"/>
    <lineage>
        <taxon>Eukaryota</taxon>
        <taxon>Sar</taxon>
        <taxon>Stramenopiles</taxon>
        <taxon>Oomycota</taxon>
        <taxon>Peronosporomycetes</taxon>
        <taxon>Peronosporales</taxon>
        <taxon>Peronosporaceae</taxon>
        <taxon>Peronospora</taxon>
    </lineage>
</organism>
<gene>
    <name evidence="1" type="ORF">PBS001_LOCUS6044</name>
</gene>
<dbReference type="EMBL" id="CAKLCB010000301">
    <property type="protein sequence ID" value="CAH0519518.1"/>
    <property type="molecule type" value="Genomic_DNA"/>
</dbReference>
<evidence type="ECO:0000313" key="1">
    <source>
        <dbReference type="EMBL" id="CAH0519518.1"/>
    </source>
</evidence>
<protein>
    <submittedName>
        <fullName evidence="1">Uncharacterized protein</fullName>
    </submittedName>
</protein>
<evidence type="ECO:0000313" key="2">
    <source>
        <dbReference type="Proteomes" id="UP001158986"/>
    </source>
</evidence>